<reference evidence="4 5" key="1">
    <citation type="submission" date="2011-05" db="EMBL/GenBank/DDBJ databases">
        <title>Complete sequence of chromosome 1 of Sphingobium chlorophenolicum L-1.</title>
        <authorList>
            <consortium name="US DOE Joint Genome Institute"/>
            <person name="Lucas S."/>
            <person name="Han J."/>
            <person name="Lapidus A."/>
            <person name="Cheng J.-F."/>
            <person name="Goodwin L."/>
            <person name="Pitluck S."/>
            <person name="Peters L."/>
            <person name="Daligault H."/>
            <person name="Han C."/>
            <person name="Tapia R."/>
            <person name="Land M."/>
            <person name="Hauser L."/>
            <person name="Kyrpides N."/>
            <person name="Ivanova N."/>
            <person name="Pagani I."/>
            <person name="Turner P."/>
            <person name="Copley S."/>
            <person name="Woyke T."/>
        </authorList>
    </citation>
    <scope>NUCLEOTIDE SEQUENCE [LARGE SCALE GENOMIC DNA]</scope>
    <source>
        <strain evidence="4 5">L-1</strain>
    </source>
</reference>
<accession>F6EZQ5</accession>
<evidence type="ECO:0000259" key="3">
    <source>
        <dbReference type="Pfam" id="PF01494"/>
    </source>
</evidence>
<dbReference type="Gene3D" id="3.50.50.60">
    <property type="entry name" value="FAD/NAD(P)-binding domain"/>
    <property type="match status" value="1"/>
</dbReference>
<feature type="domain" description="FAD-binding" evidence="3">
    <location>
        <begin position="7"/>
        <end position="132"/>
    </location>
</feature>
<dbReference type="PANTHER" id="PTHR13789:SF309">
    <property type="entry name" value="PUTATIVE (AFU_ORTHOLOGUE AFUA_6G14510)-RELATED"/>
    <property type="match status" value="1"/>
</dbReference>
<keyword evidence="2" id="KW-0503">Monooxygenase</keyword>
<gene>
    <name evidence="4" type="ORF">Sphch_2594</name>
</gene>
<dbReference type="InterPro" id="IPR002938">
    <property type="entry name" value="FAD-bd"/>
</dbReference>
<sequence>MMQGLNIAIAGCGPCGLAAALLLHRAGHHVTLFERFDTPQPIGSGLMLQPTGVAVLAKLGLMDAVLSRGARIDRLFGKAGERVVLDVHYAALRRQGTFGIGIHRASLFTILHEAVLRSGITIHTGHTLAGSQPIGAKRALHFADGETSDAYDLVVDALGTRTPLAPPTGRELAYGALWASLDWPQDTGFDLHALAQRYDRASIMAGVLPIGTPPGATSPKTAFFWSLRADRLDDWREVGLAPWKARVAALWPDCAPLLDQIHDPDQLTFARYAHRTLATPAEPVLVHIGDAWHSASPQLGQGANMALLDAWALAKGLKQANSVDEGVRHAVGLRRHHVLTYQWLTALFTPVYQSDSRLLPLIRDRLVGPLSKLWPATTIQAAMVSGLVANPLGPLGLDEELQAGEPLAEAA</sequence>
<dbReference type="Pfam" id="PF01494">
    <property type="entry name" value="FAD_binding_3"/>
    <property type="match status" value="1"/>
</dbReference>
<dbReference type="EMBL" id="CP002798">
    <property type="protein sequence ID" value="AEG50239.1"/>
    <property type="molecule type" value="Genomic_DNA"/>
</dbReference>
<evidence type="ECO:0000313" key="5">
    <source>
        <dbReference type="Proteomes" id="UP000007150"/>
    </source>
</evidence>
<organism evidence="4 5">
    <name type="scientific">Sphingobium chlorophenolicum L-1</name>
    <dbReference type="NCBI Taxonomy" id="690566"/>
    <lineage>
        <taxon>Bacteria</taxon>
        <taxon>Pseudomonadati</taxon>
        <taxon>Pseudomonadota</taxon>
        <taxon>Alphaproteobacteria</taxon>
        <taxon>Sphingomonadales</taxon>
        <taxon>Sphingomonadaceae</taxon>
        <taxon>Sphingobium</taxon>
    </lineage>
</organism>
<dbReference type="GO" id="GO:0004497">
    <property type="term" value="F:monooxygenase activity"/>
    <property type="evidence" value="ECO:0007669"/>
    <property type="project" value="UniProtKB-KW"/>
</dbReference>
<proteinExistence type="predicted"/>
<dbReference type="KEGG" id="sch:Sphch_2594"/>
<name>F6EZQ5_SPHCR</name>
<dbReference type="GO" id="GO:0071949">
    <property type="term" value="F:FAD binding"/>
    <property type="evidence" value="ECO:0007669"/>
    <property type="project" value="InterPro"/>
</dbReference>
<dbReference type="SUPFAM" id="SSF51905">
    <property type="entry name" value="FAD/NAD(P)-binding domain"/>
    <property type="match status" value="1"/>
</dbReference>
<evidence type="ECO:0000256" key="1">
    <source>
        <dbReference type="ARBA" id="ARBA00023002"/>
    </source>
</evidence>
<keyword evidence="5" id="KW-1185">Reference proteome</keyword>
<dbReference type="HOGENOM" id="CLU_009665_5_0_5"/>
<protein>
    <submittedName>
        <fullName evidence="4">Amine oxidase</fullName>
    </submittedName>
</protein>
<dbReference type="PRINTS" id="PR00420">
    <property type="entry name" value="RNGMNOXGNASE"/>
</dbReference>
<dbReference type="PANTHER" id="PTHR13789">
    <property type="entry name" value="MONOOXYGENASE"/>
    <property type="match status" value="1"/>
</dbReference>
<dbReference type="AlphaFoldDB" id="F6EZQ5"/>
<dbReference type="STRING" id="690566.Sphch_2594"/>
<keyword evidence="1" id="KW-0560">Oxidoreductase</keyword>
<dbReference type="Proteomes" id="UP000007150">
    <property type="component" value="Chromosome 1"/>
</dbReference>
<dbReference type="InterPro" id="IPR036188">
    <property type="entry name" value="FAD/NAD-bd_sf"/>
</dbReference>
<evidence type="ECO:0000256" key="2">
    <source>
        <dbReference type="ARBA" id="ARBA00023033"/>
    </source>
</evidence>
<evidence type="ECO:0000313" key="4">
    <source>
        <dbReference type="EMBL" id="AEG50239.1"/>
    </source>
</evidence>
<dbReference type="InterPro" id="IPR050493">
    <property type="entry name" value="FAD-dep_Monooxygenase_BioMet"/>
</dbReference>